<dbReference type="eggNOG" id="COG1309">
    <property type="taxonomic scope" value="Bacteria"/>
</dbReference>
<dbReference type="Gene3D" id="1.10.357.10">
    <property type="entry name" value="Tetracycline Repressor, domain 2"/>
    <property type="match status" value="2"/>
</dbReference>
<dbReference type="OrthoDB" id="3767959at2"/>
<dbReference type="PANTHER" id="PTHR30055:SF237">
    <property type="entry name" value="TRANSCRIPTIONAL REPRESSOR MCE3R"/>
    <property type="match status" value="1"/>
</dbReference>
<evidence type="ECO:0000256" key="2">
    <source>
        <dbReference type="ARBA" id="ARBA00023125"/>
    </source>
</evidence>
<dbReference type="GO" id="GO:0003700">
    <property type="term" value="F:DNA-binding transcription factor activity"/>
    <property type="evidence" value="ECO:0007669"/>
    <property type="project" value="TreeGrafter"/>
</dbReference>
<dbReference type="InterPro" id="IPR009057">
    <property type="entry name" value="Homeodomain-like_sf"/>
</dbReference>
<evidence type="ECO:0000256" key="1">
    <source>
        <dbReference type="ARBA" id="ARBA00023015"/>
    </source>
</evidence>
<accession>A0A0A1DFH3</accession>
<dbReference type="GO" id="GO:0045892">
    <property type="term" value="P:negative regulation of DNA-templated transcription"/>
    <property type="evidence" value="ECO:0007669"/>
    <property type="project" value="UniProtKB-ARBA"/>
</dbReference>
<dbReference type="PANTHER" id="PTHR30055">
    <property type="entry name" value="HTH-TYPE TRANSCRIPTIONAL REGULATOR RUTR"/>
    <property type="match status" value="1"/>
</dbReference>
<keyword evidence="2" id="KW-0238">DNA-binding</keyword>
<keyword evidence="5" id="KW-1185">Reference proteome</keyword>
<dbReference type="GO" id="GO:0000976">
    <property type="term" value="F:transcription cis-regulatory region binding"/>
    <property type="evidence" value="ECO:0007669"/>
    <property type="project" value="TreeGrafter"/>
</dbReference>
<reference evidence="4 5" key="1">
    <citation type="journal article" date="2015" name="Genome Announc.">
        <title>Complete Genome Sequence of Steroid-Transforming Nocardioides simplex VKM Ac-2033D.</title>
        <authorList>
            <person name="Shtratnikova V.Y."/>
            <person name="Schelkunov M.I."/>
            <person name="Pekov Y.A."/>
            <person name="Fokina V.V."/>
            <person name="Logacheva M.D."/>
            <person name="Sokolov S.L."/>
            <person name="Bragin E.Y."/>
            <person name="Ashapkin V.V."/>
            <person name="Donova M.V."/>
        </authorList>
    </citation>
    <scope>NUCLEOTIDE SEQUENCE [LARGE SCALE GENOMIC DNA]</scope>
    <source>
        <strain evidence="4 5">VKM Ac-2033D</strain>
    </source>
</reference>
<dbReference type="KEGG" id="psim:KR76_02965"/>
<dbReference type="InterPro" id="IPR050109">
    <property type="entry name" value="HTH-type_TetR-like_transc_reg"/>
</dbReference>
<dbReference type="InterPro" id="IPR001647">
    <property type="entry name" value="HTH_TetR"/>
</dbReference>
<evidence type="ECO:0000313" key="4">
    <source>
        <dbReference type="EMBL" id="AIY15979.1"/>
    </source>
</evidence>
<dbReference type="PRINTS" id="PR00455">
    <property type="entry name" value="HTHTETR"/>
</dbReference>
<dbReference type="Pfam" id="PF00440">
    <property type="entry name" value="TetR_N"/>
    <property type="match status" value="2"/>
</dbReference>
<name>A0A0A1DFH3_NOCSI</name>
<dbReference type="FunFam" id="1.10.10.60:FF:000141">
    <property type="entry name" value="TetR family transcriptional regulator"/>
    <property type="match status" value="1"/>
</dbReference>
<dbReference type="STRING" id="2045.KR76_02965"/>
<sequence length="404" mass="42931">MAEPGPGAQRRPRNRKELIVAAAARQFARRGYPDAFVADIAAEVGITGPALYRHFGGKSELLVAAIELEIAQLAEAYDGPADLAALLGHAARHLLRPGRPHALWDRNARFLEPAQRDELAARYGRALKPLRTALAAARPDLDRRDVAALSVAVHAVLDSGRAYERATVPEPRAQQLMVAAATAVAAVPWLPLGEMAPVSAERPATSGGLQPSSRREAALAAAVRLFAERGYQVVGMDDIGAAAGISGPTLYHHFPGKSAILVEVIMRCLDALYFDLAAVLAGTDDPATALDRTLASFVRINVAQGDALSPLFTEIGNVRPEERAPIRRAQQDYVSEWAVLLAAVRDDLTAPDAHALVRSAQIAVNTLRRYLPAASAGPADPWVVLCRVGRAVLGLPADSVGPMS</sequence>
<dbReference type="AlphaFoldDB" id="A0A0A1DFH3"/>
<keyword evidence="1" id="KW-0805">Transcription regulation</keyword>
<organism evidence="4 5">
    <name type="scientific">Nocardioides simplex</name>
    <name type="common">Arthrobacter simplex</name>
    <dbReference type="NCBI Taxonomy" id="2045"/>
    <lineage>
        <taxon>Bacteria</taxon>
        <taxon>Bacillati</taxon>
        <taxon>Actinomycetota</taxon>
        <taxon>Actinomycetes</taxon>
        <taxon>Propionibacteriales</taxon>
        <taxon>Nocardioidaceae</taxon>
        <taxon>Pimelobacter</taxon>
    </lineage>
</organism>
<evidence type="ECO:0000313" key="5">
    <source>
        <dbReference type="Proteomes" id="UP000030300"/>
    </source>
</evidence>
<keyword evidence="3" id="KW-0804">Transcription</keyword>
<dbReference type="RefSeq" id="WP_038676514.1">
    <property type="nucleotide sequence ID" value="NZ_BJMC01000005.1"/>
</dbReference>
<protein>
    <submittedName>
        <fullName evidence="4">Transcriptional regulator, TetR family</fullName>
    </submittedName>
</protein>
<dbReference type="GeneID" id="96607935"/>
<dbReference type="SUPFAM" id="SSF46689">
    <property type="entry name" value="Homeodomain-like"/>
    <property type="match status" value="2"/>
</dbReference>
<dbReference type="Proteomes" id="UP000030300">
    <property type="component" value="Chromosome"/>
</dbReference>
<dbReference type="Gene3D" id="1.10.10.60">
    <property type="entry name" value="Homeodomain-like"/>
    <property type="match status" value="2"/>
</dbReference>
<proteinExistence type="predicted"/>
<evidence type="ECO:0000256" key="3">
    <source>
        <dbReference type="ARBA" id="ARBA00023163"/>
    </source>
</evidence>
<dbReference type="EMBL" id="CP009896">
    <property type="protein sequence ID" value="AIY15979.1"/>
    <property type="molecule type" value="Genomic_DNA"/>
</dbReference>
<dbReference type="PROSITE" id="PS50977">
    <property type="entry name" value="HTH_TETR_2"/>
    <property type="match status" value="2"/>
</dbReference>
<gene>
    <name evidence="4" type="ORF">KR76_02965</name>
</gene>
<dbReference type="HOGENOM" id="CLU_055812_0_0_11"/>